<evidence type="ECO:0000313" key="2">
    <source>
        <dbReference type="Proteomes" id="UP000002881"/>
    </source>
</evidence>
<dbReference type="AlphaFoldDB" id="I2F420"/>
<dbReference type="EMBL" id="CP003532">
    <property type="protein sequence ID" value="AFK06673.1"/>
    <property type="molecule type" value="Genomic_DNA"/>
</dbReference>
<dbReference type="STRING" id="660470.Theba_0967"/>
<dbReference type="KEGG" id="mpg:Theba_0967"/>
<proteinExistence type="predicted"/>
<gene>
    <name evidence="1" type="ORF">Theba_0967</name>
</gene>
<dbReference type="HOGENOM" id="CLU_1738344_0_0_0"/>
<evidence type="ECO:0000313" key="1">
    <source>
        <dbReference type="EMBL" id="AFK06673.1"/>
    </source>
</evidence>
<sequence>MTPKGVVFLNEEEQINNNPLETERDSEVKAVIRKYSIIAVIVLSVFLMVFSTRDRVEVFNPESVISTIEETLLLFINQRLVKVNEDVGFLEIVSSDYEEVEWGEYTYEIQTRFALSESVENLYTLWKYRVRDDTLDLLGYSSDGENWLEP</sequence>
<reference evidence="1 2" key="1">
    <citation type="journal article" date="2012" name="Genome Biol. Evol.">
        <title>Genome Sequence of the Mesophilic Thermotogales Bacterium Mesotoga prima MesG1.Ag.4.2 Reveals the Largest Thermotogales Genome To Date.</title>
        <authorList>
            <person name="Zhaxybayeva O."/>
            <person name="Swithers K.S."/>
            <person name="Foght J."/>
            <person name="Green A.G."/>
            <person name="Bruce D."/>
            <person name="Detter C."/>
            <person name="Han S."/>
            <person name="Teshima H."/>
            <person name="Han J."/>
            <person name="Woyke T."/>
            <person name="Pitluck S."/>
            <person name="Nolan M."/>
            <person name="Ivanova N."/>
            <person name="Pati A."/>
            <person name="Land M.L."/>
            <person name="Dlutek M."/>
            <person name="Doolittle W.F."/>
            <person name="Noll K.M."/>
            <person name="Nesbo C.L."/>
        </authorList>
    </citation>
    <scope>NUCLEOTIDE SEQUENCE [LARGE SCALE GENOMIC DNA]</scope>
    <source>
        <strain evidence="2">mesG1.Ag.4.2</strain>
    </source>
</reference>
<dbReference type="Proteomes" id="UP000002881">
    <property type="component" value="Chromosome"/>
</dbReference>
<protein>
    <submittedName>
        <fullName evidence="1">Uncharacterized protein</fullName>
    </submittedName>
</protein>
<organism evidence="1 2">
    <name type="scientific">Mesotoga prima MesG1.Ag.4.2</name>
    <dbReference type="NCBI Taxonomy" id="660470"/>
    <lineage>
        <taxon>Bacteria</taxon>
        <taxon>Thermotogati</taxon>
        <taxon>Thermotogota</taxon>
        <taxon>Thermotogae</taxon>
        <taxon>Kosmotogales</taxon>
        <taxon>Kosmotogaceae</taxon>
        <taxon>Mesotoga</taxon>
    </lineage>
</organism>
<keyword evidence="2" id="KW-1185">Reference proteome</keyword>
<name>I2F420_9BACT</name>
<accession>I2F420</accession>